<dbReference type="EMBL" id="CP001056">
    <property type="protein sequence ID" value="ACD22252.1"/>
    <property type="molecule type" value="Genomic_DNA"/>
</dbReference>
<protein>
    <submittedName>
        <fullName evidence="1">Uncharacterized protein</fullName>
    </submittedName>
</protein>
<organism evidence="1">
    <name type="scientific">Clostridium botulinum (strain Eklund 17B / Type B)</name>
    <dbReference type="NCBI Taxonomy" id="935198"/>
    <lineage>
        <taxon>Bacteria</taxon>
        <taxon>Bacillati</taxon>
        <taxon>Bacillota</taxon>
        <taxon>Clostridia</taxon>
        <taxon>Eubacteriales</taxon>
        <taxon>Clostridiaceae</taxon>
        <taxon>Clostridium</taxon>
    </lineage>
</organism>
<gene>
    <name evidence="1" type="ordered locus">CLL_A0105</name>
</gene>
<proteinExistence type="predicted"/>
<accession>U4PBH4</accession>
<evidence type="ECO:0000313" key="1">
    <source>
        <dbReference type="EMBL" id="ACD22252.1"/>
    </source>
</evidence>
<dbReference type="HOGENOM" id="CLU_2536598_0_0_9"/>
<dbReference type="AlphaFoldDB" id="B2THW4"/>
<reference evidence="1" key="2">
    <citation type="submission" date="2009-08" db="EMBL/GenBank/DDBJ databases">
        <authorList>
            <person name="Shrivastava S."/>
            <person name="Brinkac L.M."/>
            <person name="Dodson R.J."/>
            <person name="Harkins D.M."/>
            <person name="Durkin A.S."/>
            <person name="Sutton G."/>
        </authorList>
    </citation>
    <scope>NUCLEOTIDE SEQUENCE</scope>
    <source>
        <strain evidence="1">Eklund 17B</strain>
    </source>
</reference>
<accession>B2THW4</accession>
<reference evidence="1" key="1">
    <citation type="submission" date="2009-06" db="EMBL/GenBank/DDBJ databases">
        <authorList>
            <consortium name="US DOE Joint Genome Institute (JGI-PGF)"/>
            <person name="Lucas S."/>
            <person name="Copeland A."/>
            <person name="Lapidus A."/>
            <person name="Glavina del Rio T."/>
            <person name="Dalin E."/>
            <person name="Tice H."/>
            <person name="Bruce D."/>
            <person name="Goodwin L."/>
            <person name="Pitluck S."/>
            <person name="Kyrpides N."/>
            <person name="Mavromatis K."/>
            <person name="Ivanova N."/>
            <person name="Saunders E."/>
            <person name="Brettin T."/>
            <person name="Detter J.C."/>
            <person name="Han C."/>
            <person name="Larimer F."/>
            <person name="Land M."/>
            <person name="Hauser L."/>
            <person name="Markowitz V."/>
            <person name="Cheng J.-F."/>
            <person name="Hugenholtz P."/>
            <person name="Woyke T."/>
            <person name="Wu D."/>
            <person name="Gronow S."/>
            <person name="Klenk H.-P."/>
            <person name="Eisen J.A."/>
        </authorList>
    </citation>
    <scope>NUCLEOTIDE SEQUENCE</scope>
    <source>
        <strain evidence="1">Eklund 17B</strain>
    </source>
</reference>
<dbReference type="KEGG" id="cbk:CLL_A0105"/>
<sequence>MNTIQQIITDADLFNKVHKYIEKIIPIPVMIGVILYKSGKVMLKNITKSPINPPKKVPISLFLPIVKEFETVSFMQTTEAIHA</sequence>
<name>B2THW4_CLOBB</name>